<organism evidence="2 3">
    <name type="scientific">Candidatus Scatocola faecipullorum</name>
    <dbReference type="NCBI Taxonomy" id="2840917"/>
    <lineage>
        <taxon>Bacteria</taxon>
        <taxon>Pseudomonadati</taxon>
        <taxon>Pseudomonadota</taxon>
        <taxon>Alphaproteobacteria</taxon>
        <taxon>Rhodospirillales</taxon>
        <taxon>Rhodospirillaceae</taxon>
        <taxon>Rhodospirillaceae incertae sedis</taxon>
        <taxon>Candidatus Scatocola</taxon>
    </lineage>
</organism>
<dbReference type="SMART" id="SM00671">
    <property type="entry name" value="SEL1"/>
    <property type="match status" value="1"/>
</dbReference>
<comment type="caution">
    <text evidence="2">The sequence shown here is derived from an EMBL/GenBank/DDBJ whole genome shotgun (WGS) entry which is preliminary data.</text>
</comment>
<gene>
    <name evidence="2" type="ORF">IAD20_02675</name>
</gene>
<dbReference type="InterPro" id="IPR006597">
    <property type="entry name" value="Sel1-like"/>
</dbReference>
<proteinExistence type="predicted"/>
<reference evidence="2" key="1">
    <citation type="submission" date="2020-10" db="EMBL/GenBank/DDBJ databases">
        <authorList>
            <person name="Gilroy R."/>
        </authorList>
    </citation>
    <scope>NUCLEOTIDE SEQUENCE</scope>
    <source>
        <strain evidence="2">ChiW3-316</strain>
    </source>
</reference>
<dbReference type="AlphaFoldDB" id="A0A9D1M3F5"/>
<dbReference type="Gene3D" id="1.25.40.10">
    <property type="entry name" value="Tetratricopeptide repeat domain"/>
    <property type="match status" value="1"/>
</dbReference>
<feature type="signal peptide" evidence="1">
    <location>
        <begin position="1"/>
        <end position="23"/>
    </location>
</feature>
<evidence type="ECO:0000313" key="2">
    <source>
        <dbReference type="EMBL" id="HIU52966.1"/>
    </source>
</evidence>
<evidence type="ECO:0000256" key="1">
    <source>
        <dbReference type="SAM" id="SignalP"/>
    </source>
</evidence>
<protein>
    <submittedName>
        <fullName evidence="2">Sel1 repeat family protein</fullName>
    </submittedName>
</protein>
<accession>A0A9D1M3F5</accession>
<evidence type="ECO:0000313" key="3">
    <source>
        <dbReference type="Proteomes" id="UP000824107"/>
    </source>
</evidence>
<name>A0A9D1M3F5_9PROT</name>
<dbReference type="Proteomes" id="UP000824107">
    <property type="component" value="Unassembled WGS sequence"/>
</dbReference>
<dbReference type="SUPFAM" id="SSF81901">
    <property type="entry name" value="HCP-like"/>
    <property type="match status" value="1"/>
</dbReference>
<reference evidence="2" key="2">
    <citation type="journal article" date="2021" name="PeerJ">
        <title>Extensive microbial diversity within the chicken gut microbiome revealed by metagenomics and culture.</title>
        <authorList>
            <person name="Gilroy R."/>
            <person name="Ravi A."/>
            <person name="Getino M."/>
            <person name="Pursley I."/>
            <person name="Horton D.L."/>
            <person name="Alikhan N.F."/>
            <person name="Baker D."/>
            <person name="Gharbi K."/>
            <person name="Hall N."/>
            <person name="Watson M."/>
            <person name="Adriaenssens E.M."/>
            <person name="Foster-Nyarko E."/>
            <person name="Jarju S."/>
            <person name="Secka A."/>
            <person name="Antonio M."/>
            <person name="Oren A."/>
            <person name="Chaudhuri R.R."/>
            <person name="La Ragione R."/>
            <person name="Hildebrand F."/>
            <person name="Pallen M.J."/>
        </authorList>
    </citation>
    <scope>NUCLEOTIDE SEQUENCE</scope>
    <source>
        <strain evidence="2">ChiW3-316</strain>
    </source>
</reference>
<feature type="chain" id="PRO_5039697141" evidence="1">
    <location>
        <begin position="24"/>
        <end position="192"/>
    </location>
</feature>
<dbReference type="EMBL" id="DVNC01000021">
    <property type="protein sequence ID" value="HIU52966.1"/>
    <property type="molecule type" value="Genomic_DNA"/>
</dbReference>
<dbReference type="InterPro" id="IPR011990">
    <property type="entry name" value="TPR-like_helical_dom_sf"/>
</dbReference>
<keyword evidence="1" id="KW-0732">Signal</keyword>
<sequence>MKKIKTLVFTFLLLFFSANLVQAMSLDEIYRDVVRSDNRGYLPMFVKNRTAPDFLDEEVVLKDVPEPKPEDTSPVNPDLEIVKLENQRKIHEAKLRAELAEWQAVLDNVRAGKVTPVELRALELKAEQSDPQAVEILGWIYARGVGVKPDLIKSFKFYQKAADIGVPDASLNAAKVYKIMPRRLREQLISYQ</sequence>